<evidence type="ECO:0000313" key="5">
    <source>
        <dbReference type="EMBL" id="OGG89740.1"/>
    </source>
</evidence>
<dbReference type="Proteomes" id="UP000177998">
    <property type="component" value="Unassembled WGS sequence"/>
</dbReference>
<evidence type="ECO:0000259" key="4">
    <source>
        <dbReference type="Pfam" id="PF13458"/>
    </source>
</evidence>
<gene>
    <name evidence="5" type="ORF">A3H55_02410</name>
</gene>
<organism evidence="5 6">
    <name type="scientific">Candidatus Kuenenbacteria bacterium RIFCSPLOWO2_02_FULL_42_16</name>
    <dbReference type="NCBI Taxonomy" id="1798564"/>
    <lineage>
        <taxon>Bacteria</taxon>
        <taxon>Candidatus Kueneniibacteriota</taxon>
    </lineage>
</organism>
<comment type="similarity">
    <text evidence="1">Belongs to the leucine-binding protein family.</text>
</comment>
<accession>A0A1F6FV71</accession>
<dbReference type="InterPro" id="IPR051010">
    <property type="entry name" value="BCAA_transport"/>
</dbReference>
<evidence type="ECO:0000313" key="6">
    <source>
        <dbReference type="Proteomes" id="UP000177998"/>
    </source>
</evidence>
<dbReference type="InterPro" id="IPR028082">
    <property type="entry name" value="Peripla_BP_I"/>
</dbReference>
<evidence type="ECO:0000256" key="1">
    <source>
        <dbReference type="ARBA" id="ARBA00010062"/>
    </source>
</evidence>
<dbReference type="AlphaFoldDB" id="A0A1F6FV71"/>
<name>A0A1F6FV71_9BACT</name>
<dbReference type="CDD" id="cd19984">
    <property type="entry name" value="PBP1_ABC_ligand_binding-like"/>
    <property type="match status" value="1"/>
</dbReference>
<keyword evidence="3" id="KW-1133">Transmembrane helix</keyword>
<dbReference type="Gene3D" id="3.40.50.2300">
    <property type="match status" value="2"/>
</dbReference>
<dbReference type="PANTHER" id="PTHR30483">
    <property type="entry name" value="LEUCINE-SPECIFIC-BINDING PROTEIN"/>
    <property type="match status" value="1"/>
</dbReference>
<feature type="domain" description="Leucine-binding protein" evidence="4">
    <location>
        <begin position="34"/>
        <end position="362"/>
    </location>
</feature>
<keyword evidence="2" id="KW-0732">Signal</keyword>
<dbReference type="EMBL" id="MFMZ01000060">
    <property type="protein sequence ID" value="OGG89740.1"/>
    <property type="molecule type" value="Genomic_DNA"/>
</dbReference>
<protein>
    <recommendedName>
        <fullName evidence="4">Leucine-binding protein domain-containing protein</fullName>
    </recommendedName>
</protein>
<reference evidence="5 6" key="1">
    <citation type="journal article" date="2016" name="Nat. Commun.">
        <title>Thousands of microbial genomes shed light on interconnected biogeochemical processes in an aquifer system.</title>
        <authorList>
            <person name="Anantharaman K."/>
            <person name="Brown C.T."/>
            <person name="Hug L.A."/>
            <person name="Sharon I."/>
            <person name="Castelle C.J."/>
            <person name="Probst A.J."/>
            <person name="Thomas B.C."/>
            <person name="Singh A."/>
            <person name="Wilkins M.J."/>
            <person name="Karaoz U."/>
            <person name="Brodie E.L."/>
            <person name="Williams K.H."/>
            <person name="Hubbard S.S."/>
            <person name="Banfield J.F."/>
        </authorList>
    </citation>
    <scope>NUCLEOTIDE SEQUENCE [LARGE SCALE GENOMIC DNA]</scope>
</reference>
<dbReference type="Pfam" id="PF13458">
    <property type="entry name" value="Peripla_BP_6"/>
    <property type="match status" value="1"/>
</dbReference>
<feature type="transmembrane region" description="Helical" evidence="3">
    <location>
        <begin position="6"/>
        <end position="23"/>
    </location>
</feature>
<dbReference type="SUPFAM" id="SSF53822">
    <property type="entry name" value="Periplasmic binding protein-like I"/>
    <property type="match status" value="1"/>
</dbReference>
<dbReference type="STRING" id="1798564.A3H55_02410"/>
<dbReference type="InterPro" id="IPR028081">
    <property type="entry name" value="Leu-bd"/>
</dbReference>
<sequence>MKKQIWIPILIIAIVIVGLVIFLPKSKKQVDKEPIKIGAILPLTSKSASLGEDMQKAINLALENINKDKKIVEIFYEDEKCDGKEAVTAYQSLRLKNINIIIGAGCSPSTIAIAPLAEKDKVVVLSPASSADSISQAGDFIFRNHIFVSQKVKKLAEFANKKFNSVATIYDATNDAHVLGEMIFVKNFQGNVLARESFQKNALDFSTQITKIKEKKPMAIFIQALMPEASLIVKRLKELGVSAQILVGDALATDKVFIDAIENFSEGIIFVGSEFSRSTNPEFWDLYTERFGKNPNIYAAQAYDSLIILVDIIKRECKTGNSTCVKDSLYKVKNYLGVSGLTTFDENGDAIKTVAIKTIKNGQFVPYEE</sequence>
<keyword evidence="3" id="KW-0472">Membrane</keyword>
<dbReference type="PANTHER" id="PTHR30483:SF6">
    <property type="entry name" value="PERIPLASMIC BINDING PROTEIN OF ABC TRANSPORTER FOR NATURAL AMINO ACIDS"/>
    <property type="match status" value="1"/>
</dbReference>
<evidence type="ECO:0000256" key="3">
    <source>
        <dbReference type="SAM" id="Phobius"/>
    </source>
</evidence>
<evidence type="ECO:0000256" key="2">
    <source>
        <dbReference type="ARBA" id="ARBA00022729"/>
    </source>
</evidence>
<proteinExistence type="inferred from homology"/>
<comment type="caution">
    <text evidence="5">The sequence shown here is derived from an EMBL/GenBank/DDBJ whole genome shotgun (WGS) entry which is preliminary data.</text>
</comment>
<keyword evidence="3" id="KW-0812">Transmembrane</keyword>